<dbReference type="AlphaFoldDB" id="E6K672"/>
<dbReference type="Proteomes" id="UP000003112">
    <property type="component" value="Unassembled WGS sequence"/>
</dbReference>
<dbReference type="EMBL" id="AEPD01000022">
    <property type="protein sequence ID" value="EFU30905.1"/>
    <property type="molecule type" value="Genomic_DNA"/>
</dbReference>
<organism evidence="1 2">
    <name type="scientific">Segatella buccae ATCC 33574</name>
    <dbReference type="NCBI Taxonomy" id="873513"/>
    <lineage>
        <taxon>Bacteria</taxon>
        <taxon>Pseudomonadati</taxon>
        <taxon>Bacteroidota</taxon>
        <taxon>Bacteroidia</taxon>
        <taxon>Bacteroidales</taxon>
        <taxon>Prevotellaceae</taxon>
        <taxon>Segatella</taxon>
    </lineage>
</organism>
<name>E6K672_9BACT</name>
<proteinExistence type="predicted"/>
<gene>
    <name evidence="1" type="ORF">HMPREF6485_1108</name>
</gene>
<reference evidence="1 2" key="1">
    <citation type="submission" date="2010-10" db="EMBL/GenBank/DDBJ databases">
        <authorList>
            <person name="Muzny D."/>
            <person name="Qin X."/>
            <person name="Deng J."/>
            <person name="Jiang H."/>
            <person name="Liu Y."/>
            <person name="Qu J."/>
            <person name="Song X.-Z."/>
            <person name="Zhang L."/>
            <person name="Thornton R."/>
            <person name="Coyle M."/>
            <person name="Francisco L."/>
            <person name="Jackson L."/>
            <person name="Javaid M."/>
            <person name="Korchina V."/>
            <person name="Kovar C."/>
            <person name="Mata R."/>
            <person name="Mathew T."/>
            <person name="Ngo R."/>
            <person name="Nguyen L."/>
            <person name="Nguyen N."/>
            <person name="Okwuonu G."/>
            <person name="Ongeri F."/>
            <person name="Pham C."/>
            <person name="Simmons D."/>
            <person name="Wilczek-Boney K."/>
            <person name="Hale W."/>
            <person name="Jakkamsetti A."/>
            <person name="Pham P."/>
            <person name="Ruth R."/>
            <person name="San Lucas F."/>
            <person name="Warren J."/>
            <person name="Zhang J."/>
            <person name="Zhao Z."/>
            <person name="Zhou C."/>
            <person name="Zhu D."/>
            <person name="Lee S."/>
            <person name="Bess C."/>
            <person name="Blankenburg K."/>
            <person name="Forbes L."/>
            <person name="Fu Q."/>
            <person name="Gubbala S."/>
            <person name="Hirani K."/>
            <person name="Jayaseelan J.C."/>
            <person name="Lara F."/>
            <person name="Munidasa M."/>
            <person name="Palculict T."/>
            <person name="Patil S."/>
            <person name="Pu L.-L."/>
            <person name="Saada N."/>
            <person name="Tang L."/>
            <person name="Weissenberger G."/>
            <person name="Zhu Y."/>
            <person name="Hemphill L."/>
            <person name="Shang Y."/>
            <person name="Youmans B."/>
            <person name="Ayvaz T."/>
            <person name="Ross M."/>
            <person name="Santibanez J."/>
            <person name="Aqrawi P."/>
            <person name="Gross S."/>
            <person name="Joshi V."/>
            <person name="Fowler G."/>
            <person name="Nazareth L."/>
            <person name="Reid J."/>
            <person name="Worley K."/>
            <person name="Petrosino J."/>
            <person name="Highlander S."/>
            <person name="Gibbs R."/>
        </authorList>
    </citation>
    <scope>NUCLEOTIDE SEQUENCE [LARGE SCALE GENOMIC DNA]</scope>
    <source>
        <strain evidence="1 2">ATCC 33574</strain>
    </source>
</reference>
<keyword evidence="2" id="KW-1185">Reference proteome</keyword>
<evidence type="ECO:0000313" key="2">
    <source>
        <dbReference type="Proteomes" id="UP000003112"/>
    </source>
</evidence>
<sequence length="65" mass="7235">MVKLCCKTVSASLSSGPDDFPSVALSLCRSALMEFESHFSRHGKPLGWRFILSAVPLCVRYFQIL</sequence>
<protein>
    <submittedName>
        <fullName evidence="1">Uncharacterized protein</fullName>
    </submittedName>
</protein>
<accession>E6K672</accession>
<comment type="caution">
    <text evidence="1">The sequence shown here is derived from an EMBL/GenBank/DDBJ whole genome shotgun (WGS) entry which is preliminary data.</text>
</comment>
<evidence type="ECO:0000313" key="1">
    <source>
        <dbReference type="EMBL" id="EFU30905.1"/>
    </source>
</evidence>
<dbReference type="HOGENOM" id="CLU_2846121_0_0_10"/>